<dbReference type="InterPro" id="IPR052897">
    <property type="entry name" value="Sec-Metab_Biosynth_Hydrolase"/>
</dbReference>
<accession>A0ABT2M485</accession>
<dbReference type="InterPro" id="IPR000073">
    <property type="entry name" value="AB_hydrolase_1"/>
</dbReference>
<evidence type="ECO:0000313" key="3">
    <source>
        <dbReference type="Proteomes" id="UP001206639"/>
    </source>
</evidence>
<name>A0ABT2M485_9MYCO</name>
<dbReference type="Pfam" id="PF12697">
    <property type="entry name" value="Abhydrolase_6"/>
    <property type="match status" value="1"/>
</dbReference>
<comment type="caution">
    <text evidence="2">The sequence shown here is derived from an EMBL/GenBank/DDBJ whole genome shotgun (WGS) entry which is preliminary data.</text>
</comment>
<dbReference type="PANTHER" id="PTHR37017:SF11">
    <property type="entry name" value="ESTERASE_LIPASE_THIOESTERASE DOMAIN-CONTAINING PROTEIN"/>
    <property type="match status" value="1"/>
</dbReference>
<reference evidence="3" key="1">
    <citation type="submission" date="2023-07" db="EMBL/GenBank/DDBJ databases">
        <authorList>
            <person name="Deng Y."/>
            <person name="Zhang Y.-Q."/>
        </authorList>
    </citation>
    <scope>NUCLEOTIDE SEQUENCE [LARGE SCALE GENOMIC DNA]</scope>
    <source>
        <strain evidence="3">CPCC 205710</strain>
    </source>
</reference>
<dbReference type="Gene3D" id="3.40.50.1820">
    <property type="entry name" value="alpha/beta hydrolase"/>
    <property type="match status" value="1"/>
</dbReference>
<dbReference type="Proteomes" id="UP001206639">
    <property type="component" value="Unassembled WGS sequence"/>
</dbReference>
<dbReference type="RefSeq" id="WP_260991155.1">
    <property type="nucleotide sequence ID" value="NZ_JAODWD010000001.1"/>
</dbReference>
<feature type="domain" description="AB hydrolase-1" evidence="1">
    <location>
        <begin position="6"/>
        <end position="235"/>
    </location>
</feature>
<dbReference type="SUPFAM" id="SSF53474">
    <property type="entry name" value="alpha/beta-Hydrolases"/>
    <property type="match status" value="1"/>
</dbReference>
<keyword evidence="3" id="KW-1185">Reference proteome</keyword>
<dbReference type="EMBL" id="JAODWD010000001">
    <property type="protein sequence ID" value="MCT7657078.1"/>
    <property type="molecule type" value="Genomic_DNA"/>
</dbReference>
<keyword evidence="2" id="KW-0378">Hydrolase</keyword>
<gene>
    <name evidence="2" type="ORF">N4S67_01425</name>
</gene>
<dbReference type="InterPro" id="IPR029058">
    <property type="entry name" value="AB_hydrolase_fold"/>
</dbReference>
<evidence type="ECO:0000313" key="2">
    <source>
        <dbReference type="EMBL" id="MCT7657078.1"/>
    </source>
</evidence>
<dbReference type="GO" id="GO:0016787">
    <property type="term" value="F:hydrolase activity"/>
    <property type="evidence" value="ECO:0007669"/>
    <property type="project" value="UniProtKB-KW"/>
</dbReference>
<organism evidence="2 3">
    <name type="scientific">Mycobacterium deserti</name>
    <dbReference type="NCBI Taxonomy" id="2978347"/>
    <lineage>
        <taxon>Bacteria</taxon>
        <taxon>Bacillati</taxon>
        <taxon>Actinomycetota</taxon>
        <taxon>Actinomycetes</taxon>
        <taxon>Mycobacteriales</taxon>
        <taxon>Mycobacteriaceae</taxon>
        <taxon>Mycobacterium</taxon>
    </lineage>
</organism>
<dbReference type="PANTHER" id="PTHR37017">
    <property type="entry name" value="AB HYDROLASE-1 DOMAIN-CONTAINING PROTEIN-RELATED"/>
    <property type="match status" value="1"/>
</dbReference>
<proteinExistence type="predicted"/>
<evidence type="ECO:0000259" key="1">
    <source>
        <dbReference type="Pfam" id="PF12697"/>
    </source>
</evidence>
<sequence length="245" mass="26379">MAMPDLVLVHGGEHAGDCWEFTVAALRRHAPEMRTLAVDLPGRGATPGNLATATIAAWVASIVADIETAGLGDIVIVGHSMAGVTVPGVVAKLGSTRVREMILATAFVPPQGGAIVDTLGGPLAWFARRAARRGTPTEVPKFVARYAFCNGMTPQQRDFTMARLYRESALIPAERVDRSDLPADVPRTWILTTRDRALSVASQQRSIEALGGVDTVISIDACHEVMISHPERLAQILIERCRLRQ</sequence>
<protein>
    <submittedName>
        <fullName evidence="2">Alpha/beta hydrolase</fullName>
    </submittedName>
</protein>